<protein>
    <submittedName>
        <fullName evidence="2">Histone-lysine N-methyltransferase SETMAR-like</fullName>
    </submittedName>
</protein>
<dbReference type="RefSeq" id="XP_014488094.1">
    <property type="nucleotide sequence ID" value="XM_014632608.1"/>
</dbReference>
<proteinExistence type="predicted"/>
<evidence type="ECO:0000313" key="1">
    <source>
        <dbReference type="Proteomes" id="UP000515204"/>
    </source>
</evidence>
<dbReference type="AlphaFoldDB" id="A0A6P3YDX8"/>
<dbReference type="OrthoDB" id="10059877at2759"/>
<dbReference type="InterPro" id="IPR052709">
    <property type="entry name" value="Transposase-MT_Hybrid"/>
</dbReference>
<reference evidence="2" key="1">
    <citation type="submission" date="2025-08" db="UniProtKB">
        <authorList>
            <consortium name="RefSeq"/>
        </authorList>
    </citation>
    <scope>IDENTIFICATION</scope>
</reference>
<accession>A0A6P3YDX8</accession>
<dbReference type="PANTHER" id="PTHR46060">
    <property type="entry name" value="MARINER MOS1 TRANSPOSASE-LIKE PROTEIN"/>
    <property type="match status" value="1"/>
</dbReference>
<dbReference type="Proteomes" id="UP000515204">
    <property type="component" value="Unplaced"/>
</dbReference>
<keyword evidence="1" id="KW-1185">Reference proteome</keyword>
<evidence type="ECO:0000313" key="2">
    <source>
        <dbReference type="RefSeq" id="XP_014488094.1"/>
    </source>
</evidence>
<organism evidence="1 2">
    <name type="scientific">Dinoponera quadriceps</name>
    <name type="common">South American ant</name>
    <dbReference type="NCBI Taxonomy" id="609295"/>
    <lineage>
        <taxon>Eukaryota</taxon>
        <taxon>Metazoa</taxon>
        <taxon>Ecdysozoa</taxon>
        <taxon>Arthropoda</taxon>
        <taxon>Hexapoda</taxon>
        <taxon>Insecta</taxon>
        <taxon>Pterygota</taxon>
        <taxon>Neoptera</taxon>
        <taxon>Endopterygota</taxon>
        <taxon>Hymenoptera</taxon>
        <taxon>Apocrita</taxon>
        <taxon>Aculeata</taxon>
        <taxon>Formicoidea</taxon>
        <taxon>Formicidae</taxon>
        <taxon>Ponerinae</taxon>
        <taxon>Ponerini</taxon>
        <taxon>Dinoponera</taxon>
    </lineage>
</organism>
<dbReference type="Gene3D" id="3.30.420.10">
    <property type="entry name" value="Ribonuclease H-like superfamily/Ribonuclease H"/>
    <property type="match status" value="1"/>
</dbReference>
<dbReference type="InterPro" id="IPR036397">
    <property type="entry name" value="RNaseH_sf"/>
</dbReference>
<dbReference type="GeneID" id="106751643"/>
<sequence>MGVSVASNATVYNWIAEFKLGHTSTSNARRSGRTNEETTPEMSEKIHNIVLDDPKVKLRELAAAVDISSECMFNILHKHLGMRKLTARWVLRLLTIDKKCERVRTSQYCLDMFRRKSKKFLRRYITVDETWIYHYTSESKQQSAQWVPKSGNAPKRPKTQRSAGKFLITVFWDAHGIILIDYLEKRRTITGEYYASLFDRLNDEIEKKGLI</sequence>
<dbReference type="Pfam" id="PF01359">
    <property type="entry name" value="Transposase_1"/>
    <property type="match status" value="1"/>
</dbReference>
<name>A0A6P3YDX8_DINQU</name>
<gene>
    <name evidence="2" type="primary">LOC106751643</name>
</gene>
<dbReference type="InterPro" id="IPR001888">
    <property type="entry name" value="Transposase_1"/>
</dbReference>
<dbReference type="PANTHER" id="PTHR46060:SF1">
    <property type="entry name" value="MARINER MOS1 TRANSPOSASE-LIKE PROTEIN"/>
    <property type="match status" value="1"/>
</dbReference>
<dbReference type="KEGG" id="dqu:106751643"/>
<dbReference type="GO" id="GO:0003676">
    <property type="term" value="F:nucleic acid binding"/>
    <property type="evidence" value="ECO:0007669"/>
    <property type="project" value="InterPro"/>
</dbReference>